<evidence type="ECO:0000256" key="4">
    <source>
        <dbReference type="ARBA" id="ARBA00023136"/>
    </source>
</evidence>
<sequence>MSTTAVHTGTASLRSGKPSPEAAPPAEIFQTPASKRFIPRDLSGHPIPHAQRFAYSTAAVSPGDWGSILGTALVMALFSLWQQTPAAHRLYAHLDATYGALTVNTWGTFLLTSVFFWLGGGVFALADLTGRPRWLFRFKTQPFVRVSGREYAWICVVSLRNQLFVALPLILAGSIVTGPRDVHPASLPGAVQTFFTIVFDILCMEVGFYYIHRFFHSKLMYPLFHKQHHEFTAPVALASTYCSMLEHAVSNLFPPAIGTILVRHHWSQQCFTFAFLEFLTLVAHSGYNIPFLPPNLGHDFHHFAFNENFGPTGLLDRLHGTDKKYVATMREALARTDGDEERARKMVLRRLAEIEVAADEAAKTK</sequence>
<dbReference type="AlphaFoldDB" id="A0A167R559"/>
<evidence type="ECO:0000256" key="3">
    <source>
        <dbReference type="ARBA" id="ARBA00022989"/>
    </source>
</evidence>
<evidence type="ECO:0000313" key="9">
    <source>
        <dbReference type="Proteomes" id="UP000076744"/>
    </source>
</evidence>
<feature type="compositionally biased region" description="Polar residues" evidence="5">
    <location>
        <begin position="1"/>
        <end position="13"/>
    </location>
</feature>
<dbReference type="Pfam" id="PF04116">
    <property type="entry name" value="FA_hydroxylase"/>
    <property type="match status" value="1"/>
</dbReference>
<feature type="region of interest" description="Disordered" evidence="5">
    <location>
        <begin position="1"/>
        <end position="26"/>
    </location>
</feature>
<comment type="subcellular location">
    <subcellularLocation>
        <location evidence="1">Membrane</location>
    </subcellularLocation>
</comment>
<feature type="transmembrane region" description="Helical" evidence="6">
    <location>
        <begin position="65"/>
        <end position="83"/>
    </location>
</feature>
<evidence type="ECO:0000313" key="8">
    <source>
        <dbReference type="EMBL" id="OAA58279.1"/>
    </source>
</evidence>
<gene>
    <name evidence="8" type="ORF">ISF_06818</name>
</gene>
<comment type="caution">
    <text evidence="8">The sequence shown here is derived from an EMBL/GenBank/DDBJ whole genome shotgun (WGS) entry which is preliminary data.</text>
</comment>
<dbReference type="OrthoDB" id="408954at2759"/>
<dbReference type="GO" id="GO:0016491">
    <property type="term" value="F:oxidoreductase activity"/>
    <property type="evidence" value="ECO:0007669"/>
    <property type="project" value="InterPro"/>
</dbReference>
<dbReference type="InterPro" id="IPR006694">
    <property type="entry name" value="Fatty_acid_hydroxylase"/>
</dbReference>
<dbReference type="Proteomes" id="UP000076744">
    <property type="component" value="Unassembled WGS sequence"/>
</dbReference>
<dbReference type="RefSeq" id="XP_018702462.1">
    <property type="nucleotide sequence ID" value="XM_018850422.1"/>
</dbReference>
<dbReference type="GO" id="GO:0016020">
    <property type="term" value="C:membrane"/>
    <property type="evidence" value="ECO:0007669"/>
    <property type="project" value="UniProtKB-SubCell"/>
</dbReference>
<evidence type="ECO:0000256" key="5">
    <source>
        <dbReference type="SAM" id="MobiDB-lite"/>
    </source>
</evidence>
<reference evidence="8 9" key="1">
    <citation type="journal article" date="2016" name="Genome Biol. Evol.">
        <title>Divergent and convergent evolution of fungal pathogenicity.</title>
        <authorList>
            <person name="Shang Y."/>
            <person name="Xiao G."/>
            <person name="Zheng P."/>
            <person name="Cen K."/>
            <person name="Zhan S."/>
            <person name="Wang C."/>
        </authorList>
    </citation>
    <scope>NUCLEOTIDE SEQUENCE [LARGE SCALE GENOMIC DNA]</scope>
    <source>
        <strain evidence="8 9">ARSEF 2679</strain>
    </source>
</reference>
<dbReference type="GeneID" id="30023110"/>
<protein>
    <submittedName>
        <fullName evidence="8">Sterol desaturase</fullName>
    </submittedName>
</protein>
<organism evidence="8 9">
    <name type="scientific">Cordyceps fumosorosea (strain ARSEF 2679)</name>
    <name type="common">Isaria fumosorosea</name>
    <dbReference type="NCBI Taxonomy" id="1081104"/>
    <lineage>
        <taxon>Eukaryota</taxon>
        <taxon>Fungi</taxon>
        <taxon>Dikarya</taxon>
        <taxon>Ascomycota</taxon>
        <taxon>Pezizomycotina</taxon>
        <taxon>Sordariomycetes</taxon>
        <taxon>Hypocreomycetidae</taxon>
        <taxon>Hypocreales</taxon>
        <taxon>Cordycipitaceae</taxon>
        <taxon>Cordyceps</taxon>
    </lineage>
</organism>
<dbReference type="InterPro" id="IPR050307">
    <property type="entry name" value="Sterol_Desaturase_Related"/>
</dbReference>
<evidence type="ECO:0000256" key="6">
    <source>
        <dbReference type="SAM" id="Phobius"/>
    </source>
</evidence>
<keyword evidence="2 6" id="KW-0812">Transmembrane</keyword>
<evidence type="ECO:0000256" key="1">
    <source>
        <dbReference type="ARBA" id="ARBA00004370"/>
    </source>
</evidence>
<accession>A0A167R559</accession>
<keyword evidence="3 6" id="KW-1133">Transmembrane helix</keyword>
<keyword evidence="4 6" id="KW-0472">Membrane</keyword>
<feature type="domain" description="Fatty acid hydroxylase" evidence="7">
    <location>
        <begin position="200"/>
        <end position="321"/>
    </location>
</feature>
<proteinExistence type="predicted"/>
<dbReference type="STRING" id="1081104.A0A167R559"/>
<feature type="transmembrane region" description="Helical" evidence="6">
    <location>
        <begin position="151"/>
        <end position="171"/>
    </location>
</feature>
<dbReference type="EMBL" id="AZHB01000018">
    <property type="protein sequence ID" value="OAA58279.1"/>
    <property type="molecule type" value="Genomic_DNA"/>
</dbReference>
<evidence type="ECO:0000259" key="7">
    <source>
        <dbReference type="Pfam" id="PF04116"/>
    </source>
</evidence>
<evidence type="ECO:0000256" key="2">
    <source>
        <dbReference type="ARBA" id="ARBA00022692"/>
    </source>
</evidence>
<dbReference type="GO" id="GO:0008610">
    <property type="term" value="P:lipid biosynthetic process"/>
    <property type="evidence" value="ECO:0007669"/>
    <property type="project" value="InterPro"/>
</dbReference>
<keyword evidence="9" id="KW-1185">Reference proteome</keyword>
<dbReference type="GO" id="GO:0005506">
    <property type="term" value="F:iron ion binding"/>
    <property type="evidence" value="ECO:0007669"/>
    <property type="project" value="InterPro"/>
</dbReference>
<feature type="transmembrane region" description="Helical" evidence="6">
    <location>
        <begin position="191"/>
        <end position="211"/>
    </location>
</feature>
<feature type="transmembrane region" description="Helical" evidence="6">
    <location>
        <begin position="103"/>
        <end position="130"/>
    </location>
</feature>
<name>A0A167R559_CORFA</name>
<dbReference type="PANTHER" id="PTHR11863">
    <property type="entry name" value="STEROL DESATURASE"/>
    <property type="match status" value="1"/>
</dbReference>